<evidence type="ECO:0000313" key="9">
    <source>
        <dbReference type="EMBL" id="SEG79866.1"/>
    </source>
</evidence>
<gene>
    <name evidence="9" type="ORF">SAMN05444920_104761</name>
</gene>
<evidence type="ECO:0000313" key="10">
    <source>
        <dbReference type="Proteomes" id="UP000236732"/>
    </source>
</evidence>
<keyword evidence="4" id="KW-0732">Signal</keyword>
<proteinExistence type="inferred from homology"/>
<dbReference type="GO" id="GO:0016139">
    <property type="term" value="P:glycoside catabolic process"/>
    <property type="evidence" value="ECO:0007669"/>
    <property type="project" value="TreeGrafter"/>
</dbReference>
<dbReference type="AlphaFoldDB" id="A0A1H6D5E5"/>
<dbReference type="InterPro" id="IPR016286">
    <property type="entry name" value="FUC_metazoa-typ"/>
</dbReference>
<keyword evidence="5" id="KW-0378">Hydrolase</keyword>
<dbReference type="PANTHER" id="PTHR10030:SF37">
    <property type="entry name" value="ALPHA-L-FUCOSIDASE-RELATED"/>
    <property type="match status" value="1"/>
</dbReference>
<evidence type="ECO:0000256" key="2">
    <source>
        <dbReference type="ARBA" id="ARBA00007951"/>
    </source>
</evidence>
<dbReference type="Pfam" id="PF01120">
    <property type="entry name" value="Alpha_L_fucos"/>
    <property type="match status" value="1"/>
</dbReference>
<protein>
    <recommendedName>
        <fullName evidence="3">alpha-L-fucosidase</fullName>
        <ecNumber evidence="3">3.2.1.51</ecNumber>
    </recommendedName>
</protein>
<dbReference type="EMBL" id="FNVT01000004">
    <property type="protein sequence ID" value="SEG79866.1"/>
    <property type="molecule type" value="Genomic_DNA"/>
</dbReference>
<evidence type="ECO:0000256" key="3">
    <source>
        <dbReference type="ARBA" id="ARBA00012662"/>
    </source>
</evidence>
<evidence type="ECO:0000256" key="1">
    <source>
        <dbReference type="ARBA" id="ARBA00004071"/>
    </source>
</evidence>
<organism evidence="9 10">
    <name type="scientific">Nonomuraea solani</name>
    <dbReference type="NCBI Taxonomy" id="1144553"/>
    <lineage>
        <taxon>Bacteria</taxon>
        <taxon>Bacillati</taxon>
        <taxon>Actinomycetota</taxon>
        <taxon>Actinomycetes</taxon>
        <taxon>Streptosporangiales</taxon>
        <taxon>Streptosporangiaceae</taxon>
        <taxon>Nonomuraea</taxon>
    </lineage>
</organism>
<dbReference type="SMART" id="SM00812">
    <property type="entry name" value="Alpha_L_fucos"/>
    <property type="match status" value="1"/>
</dbReference>
<feature type="site" description="May be important for catalysis" evidence="7">
    <location>
        <position position="249"/>
    </location>
</feature>
<dbReference type="GO" id="GO:0005764">
    <property type="term" value="C:lysosome"/>
    <property type="evidence" value="ECO:0007669"/>
    <property type="project" value="TreeGrafter"/>
</dbReference>
<dbReference type="OrthoDB" id="5526311at2"/>
<dbReference type="SUPFAM" id="SSF51445">
    <property type="entry name" value="(Trans)glycosidases"/>
    <property type="match status" value="1"/>
</dbReference>
<dbReference type="InterPro" id="IPR057739">
    <property type="entry name" value="Glyco_hydro_29_N"/>
</dbReference>
<feature type="domain" description="Glycoside hydrolase family 29 N-terminal" evidence="8">
    <location>
        <begin position="3"/>
        <end position="317"/>
    </location>
</feature>
<accession>A0A1H6D5E5</accession>
<keyword evidence="10" id="KW-1185">Reference proteome</keyword>
<dbReference type="EC" id="3.2.1.51" evidence="3"/>
<evidence type="ECO:0000256" key="5">
    <source>
        <dbReference type="ARBA" id="ARBA00022801"/>
    </source>
</evidence>
<reference evidence="9 10" key="1">
    <citation type="submission" date="2016-10" db="EMBL/GenBank/DDBJ databases">
        <authorList>
            <person name="de Groot N.N."/>
        </authorList>
    </citation>
    <scope>NUCLEOTIDE SEQUENCE [LARGE SCALE GENOMIC DNA]</scope>
    <source>
        <strain evidence="9 10">CGMCC 4.7037</strain>
    </source>
</reference>
<dbReference type="PIRSF" id="PIRSF001092">
    <property type="entry name" value="Alpha-L-fucosidase"/>
    <property type="match status" value="1"/>
</dbReference>
<comment type="similarity">
    <text evidence="2">Belongs to the glycosyl hydrolase 29 family.</text>
</comment>
<keyword evidence="6" id="KW-0326">Glycosidase</keyword>
<dbReference type="InterPro" id="IPR000933">
    <property type="entry name" value="Glyco_hydro_29"/>
</dbReference>
<name>A0A1H6D5E5_9ACTN</name>
<dbReference type="PANTHER" id="PTHR10030">
    <property type="entry name" value="ALPHA-L-FUCOSIDASE"/>
    <property type="match status" value="1"/>
</dbReference>
<evidence type="ECO:0000256" key="4">
    <source>
        <dbReference type="ARBA" id="ARBA00022729"/>
    </source>
</evidence>
<dbReference type="PRINTS" id="PR00741">
    <property type="entry name" value="GLHYDRLASE29"/>
</dbReference>
<dbReference type="InterPro" id="IPR017853">
    <property type="entry name" value="GH"/>
</dbReference>
<dbReference type="GO" id="GO:0006004">
    <property type="term" value="P:fucose metabolic process"/>
    <property type="evidence" value="ECO:0007669"/>
    <property type="project" value="InterPro"/>
</dbReference>
<comment type="function">
    <text evidence="1">Alpha-L-fucosidase is responsible for hydrolyzing the alpha-1,6-linked fucose joined to the reducing-end N-acetylglucosamine of the carbohydrate moieties of glycoproteins.</text>
</comment>
<evidence type="ECO:0000256" key="7">
    <source>
        <dbReference type="PIRSR" id="PIRSR001092-1"/>
    </source>
</evidence>
<dbReference type="GO" id="GO:0004560">
    <property type="term" value="F:alpha-L-fucosidase activity"/>
    <property type="evidence" value="ECO:0007669"/>
    <property type="project" value="InterPro"/>
</dbReference>
<evidence type="ECO:0000259" key="8">
    <source>
        <dbReference type="Pfam" id="PF01120"/>
    </source>
</evidence>
<dbReference type="Gene3D" id="3.20.20.80">
    <property type="entry name" value="Glycosidases"/>
    <property type="match status" value="1"/>
</dbReference>
<evidence type="ECO:0000256" key="6">
    <source>
        <dbReference type="ARBA" id="ARBA00023295"/>
    </source>
</evidence>
<dbReference type="Proteomes" id="UP000236732">
    <property type="component" value="Unassembled WGS sequence"/>
</dbReference>
<sequence length="429" mass="47729">MTIPDWFGDAGFGLFVHWDHASQQGVEIGWPLVGHSILPGRTEPEADMTVAQYQSSAATFDPKRWDPRGVARLARDAGARYVVFTVRHHAGYSMYHTRQSEFSIAASPYGRDITREFFDALRAEGLRVGVYYSLLDWNHPDYPAFTDADRPYPSASYRRPSPDQWASYLGYVKGQLTELLTEYGPIDLLWFDGEWERTAEEWHAEELRELIKSLQPDVIINDRLPGQGDYATPEQGMPRRPPGGPWELCLTMSESWAYRPDDLDYKSPRLLASYLSEVVSRGGNLLLNIGPRGDGSLVPTEVATLKRLGSWLASHGESIVGAAPAPERLDFHGPATQRGTTLYLHLLLQPQDVLVVRNVPIGSVVGVRLLGTEQSLRYSVNEEVHKANGADDEPLGELFITVPPPTGALIDVIAIELSDPWKDGSHATV</sequence>